<gene>
    <name evidence="5" type="ORF">AAL_01676</name>
</gene>
<keyword evidence="3" id="KW-0539">Nucleus</keyword>
<dbReference type="Pfam" id="PF03715">
    <property type="entry name" value="Noc2"/>
    <property type="match status" value="1"/>
</dbReference>
<dbReference type="GO" id="GO:0005654">
    <property type="term" value="C:nucleoplasm"/>
    <property type="evidence" value="ECO:0007669"/>
    <property type="project" value="EnsemblFungi"/>
</dbReference>
<feature type="compositionally biased region" description="Basic and acidic residues" evidence="4">
    <location>
        <begin position="718"/>
        <end position="747"/>
    </location>
</feature>
<dbReference type="GO" id="GO:0030691">
    <property type="term" value="C:Noc2p-Noc3p complex"/>
    <property type="evidence" value="ECO:0007669"/>
    <property type="project" value="EnsemblFungi"/>
</dbReference>
<accession>A0A166UCI9</accession>
<feature type="region of interest" description="Disordered" evidence="4">
    <location>
        <begin position="189"/>
        <end position="225"/>
    </location>
</feature>
<evidence type="ECO:0000256" key="1">
    <source>
        <dbReference type="ARBA" id="ARBA00004123"/>
    </source>
</evidence>
<dbReference type="GO" id="GO:0030690">
    <property type="term" value="C:Noc1p-Noc2p complex"/>
    <property type="evidence" value="ECO:0007669"/>
    <property type="project" value="EnsemblFungi"/>
</dbReference>
<dbReference type="PANTHER" id="PTHR12687:SF4">
    <property type="entry name" value="NUCLEOLAR COMPLEX PROTEIN 2 HOMOLOG"/>
    <property type="match status" value="1"/>
</dbReference>
<dbReference type="AlphaFoldDB" id="A0A166UCI9"/>
<feature type="region of interest" description="Disordered" evidence="4">
    <location>
        <begin position="718"/>
        <end position="782"/>
    </location>
</feature>
<sequence length="782" mass="87950">MGAGKKNLKATKKFEKKHLRGVLDRRKEVAKIKQRHQIKDKKKQLKAQDSDFFKGPQGDGATAPNKPNGLRNKKSGEMSVDDFFQGGFEEIIDSGKLGKRKRNDTREDDEPGEDGDEESALAEQAATGDEDGDESPDDEDDGIGMSQKTMDSLAQKDPEFYKFLRENDPEALDFDDNTDLAEVDELSAAEEDADAQEEEQPKKKRKKSKAQEAEPSQSNELSRSMVNNWRQAMKERRSLRAARQVVLAFRCAAHLNEDDEDGESQQRWTISDPEVYNDILVLALKHVPEVMNHHLPVKESASGKVHVQTENTKFRKLALLLKSYTSSIMHLLGTLSDDKTLKLTLSSITPILPYLLSFKKLIKALAKAVVNFWAQPASSESTRITAFLVLRKLVVIGDKGIRETVLKAVYQGLVQGCRVTNHNTIQGINLMKNSAAELWGVDPAVGYTTAFTFIRQLAIHLRNSIVNNKNDSFRLVYNWQFTHSLDFWSCVLAEHCSPLKEAEAGKENQLKLLIYPLVQVTLGAMRLIPTAVYFPLRFHLVRSLLRTSRATGTYIPLASPILEVLSSAEMKKAPKASTLKAFDFAVAYKAPKSYLRTRVYQDGAGDQIVELLAEFFFLWCTSIAFPELALPVTIQLKRWIKQARLRSTGNKNAKLTSQLVLLVQKLEANAKFVEEHRAKVDFAPKDRAQVDAFLRDFDVKKTPLGAYVSGQRIARQERAKMLDDARREDDKKRKEDEDEAKNNRQADVETDDDEEAGLVVGEDDSEEGEEDDGAGDDDDSEE</sequence>
<feature type="compositionally biased region" description="Basic and acidic residues" evidence="4">
    <location>
        <begin position="21"/>
        <end position="31"/>
    </location>
</feature>
<keyword evidence="6" id="KW-1185">Reference proteome</keyword>
<comment type="caution">
    <text evidence="5">The sequence shown here is derived from an EMBL/GenBank/DDBJ whole genome shotgun (WGS) entry which is preliminary data.</text>
</comment>
<name>A0A166UCI9_9HYPO</name>
<evidence type="ECO:0000313" key="6">
    <source>
        <dbReference type="Proteomes" id="UP000078544"/>
    </source>
</evidence>
<dbReference type="InterPro" id="IPR005343">
    <property type="entry name" value="Noc2"/>
</dbReference>
<feature type="compositionally biased region" description="Polar residues" evidence="4">
    <location>
        <begin position="215"/>
        <end position="225"/>
    </location>
</feature>
<feature type="compositionally biased region" description="Acidic residues" evidence="4">
    <location>
        <begin position="106"/>
        <end position="120"/>
    </location>
</feature>
<feature type="compositionally biased region" description="Basic and acidic residues" evidence="4">
    <location>
        <begin position="154"/>
        <end position="168"/>
    </location>
</feature>
<evidence type="ECO:0000313" key="5">
    <source>
        <dbReference type="EMBL" id="OAA32344.1"/>
    </source>
</evidence>
<feature type="compositionally biased region" description="Acidic residues" evidence="4">
    <location>
        <begin position="189"/>
        <end position="198"/>
    </location>
</feature>
<evidence type="ECO:0000256" key="4">
    <source>
        <dbReference type="SAM" id="MobiDB-lite"/>
    </source>
</evidence>
<dbReference type="EMBL" id="AZGY01000002">
    <property type="protein sequence ID" value="OAA32344.1"/>
    <property type="molecule type" value="Genomic_DNA"/>
</dbReference>
<feature type="compositionally biased region" description="Basic residues" evidence="4">
    <location>
        <begin position="32"/>
        <end position="45"/>
    </location>
</feature>
<evidence type="ECO:0000256" key="3">
    <source>
        <dbReference type="ARBA" id="ARBA00023242"/>
    </source>
</evidence>
<proteinExistence type="inferred from homology"/>
<dbReference type="GO" id="GO:0005730">
    <property type="term" value="C:nucleolus"/>
    <property type="evidence" value="ECO:0007669"/>
    <property type="project" value="EnsemblFungi"/>
</dbReference>
<dbReference type="STRING" id="1081109.A0A166UCI9"/>
<dbReference type="Proteomes" id="UP000078544">
    <property type="component" value="Unassembled WGS sequence"/>
</dbReference>
<feature type="compositionally biased region" description="Acidic residues" evidence="4">
    <location>
        <begin position="128"/>
        <end position="142"/>
    </location>
</feature>
<feature type="compositionally biased region" description="Basic residues" evidence="4">
    <location>
        <begin position="1"/>
        <end position="20"/>
    </location>
</feature>
<dbReference type="OrthoDB" id="10266662at2759"/>
<dbReference type="PANTHER" id="PTHR12687">
    <property type="entry name" value="NUCLEOLAR COMPLEX 2 AND RAD4-RELATED"/>
    <property type="match status" value="1"/>
</dbReference>
<feature type="compositionally biased region" description="Acidic residues" evidence="4">
    <location>
        <begin position="748"/>
        <end position="782"/>
    </location>
</feature>
<organism evidence="5 6">
    <name type="scientific">Moelleriella libera RCEF 2490</name>
    <dbReference type="NCBI Taxonomy" id="1081109"/>
    <lineage>
        <taxon>Eukaryota</taxon>
        <taxon>Fungi</taxon>
        <taxon>Dikarya</taxon>
        <taxon>Ascomycota</taxon>
        <taxon>Pezizomycotina</taxon>
        <taxon>Sordariomycetes</taxon>
        <taxon>Hypocreomycetidae</taxon>
        <taxon>Hypocreales</taxon>
        <taxon>Clavicipitaceae</taxon>
        <taxon>Moelleriella</taxon>
    </lineage>
</organism>
<protein>
    <recommendedName>
        <fullName evidence="7">Ribosome assembly protein Noc2</fullName>
    </recommendedName>
</protein>
<evidence type="ECO:0008006" key="7">
    <source>
        <dbReference type="Google" id="ProtNLM"/>
    </source>
</evidence>
<feature type="region of interest" description="Disordered" evidence="4">
    <location>
        <begin position="1"/>
        <end position="174"/>
    </location>
</feature>
<dbReference type="GO" id="GO:0042273">
    <property type="term" value="P:ribosomal large subunit biogenesis"/>
    <property type="evidence" value="ECO:0007669"/>
    <property type="project" value="EnsemblFungi"/>
</dbReference>
<comment type="subcellular location">
    <subcellularLocation>
        <location evidence="1">Nucleus</location>
    </subcellularLocation>
</comment>
<reference evidence="5 6" key="1">
    <citation type="journal article" date="2016" name="Genome Biol. Evol.">
        <title>Divergent and convergent evolution of fungal pathogenicity.</title>
        <authorList>
            <person name="Shang Y."/>
            <person name="Xiao G."/>
            <person name="Zheng P."/>
            <person name="Cen K."/>
            <person name="Zhan S."/>
            <person name="Wang C."/>
        </authorList>
    </citation>
    <scope>NUCLEOTIDE SEQUENCE [LARGE SCALE GENOMIC DNA]</scope>
    <source>
        <strain evidence="5 6">RCEF 2490</strain>
    </source>
</reference>
<comment type="similarity">
    <text evidence="2">Belongs to the NOC2 family.</text>
</comment>
<evidence type="ECO:0000256" key="2">
    <source>
        <dbReference type="ARBA" id="ARBA00005907"/>
    </source>
</evidence>